<dbReference type="InterPro" id="IPR036388">
    <property type="entry name" value="WH-like_DNA-bd_sf"/>
</dbReference>
<evidence type="ECO:0000256" key="1">
    <source>
        <dbReference type="ARBA" id="ARBA00023125"/>
    </source>
</evidence>
<dbReference type="PANTHER" id="PTHR33164">
    <property type="entry name" value="TRANSCRIPTIONAL REGULATOR, MARR FAMILY"/>
    <property type="match status" value="1"/>
</dbReference>
<dbReference type="RefSeq" id="WP_191814487.1">
    <property type="nucleotide sequence ID" value="NZ_JACSQT010000005.1"/>
</dbReference>
<keyword evidence="1" id="KW-0238">DNA-binding</keyword>
<organism evidence="3 4">
    <name type="scientific">Cytobacillus stercorigallinarum</name>
    <dbReference type="NCBI Taxonomy" id="2762240"/>
    <lineage>
        <taxon>Bacteria</taxon>
        <taxon>Bacillati</taxon>
        <taxon>Bacillota</taxon>
        <taxon>Bacilli</taxon>
        <taxon>Bacillales</taxon>
        <taxon>Bacillaceae</taxon>
        <taxon>Cytobacillus</taxon>
    </lineage>
</organism>
<dbReference type="InterPro" id="IPR039422">
    <property type="entry name" value="MarR/SlyA-like"/>
</dbReference>
<protein>
    <submittedName>
        <fullName evidence="3">MarR family transcriptional regulator</fullName>
    </submittedName>
</protein>
<gene>
    <name evidence="3" type="ORF">H9655_12665</name>
</gene>
<keyword evidence="4" id="KW-1185">Reference proteome</keyword>
<sequence length="142" mass="16376">MNDQTVFELIHAMEQVTNRMIIKWNQSFNEGLGISHILLLSHLKRDGKIKPIDLAESLGIAPSSISHLIQKLSKRNYIIRIPDLNDKRISYLEITDEGLEVLKKAAEDGHQLQRNTFAQLTNEEIKQLIVIYQKLNFTLDQL</sequence>
<dbReference type="InterPro" id="IPR036390">
    <property type="entry name" value="WH_DNA-bd_sf"/>
</dbReference>
<accession>A0ABR8QQQ5</accession>
<dbReference type="PRINTS" id="PR00598">
    <property type="entry name" value="HTHMARR"/>
</dbReference>
<dbReference type="Gene3D" id="1.10.10.10">
    <property type="entry name" value="Winged helix-like DNA-binding domain superfamily/Winged helix DNA-binding domain"/>
    <property type="match status" value="1"/>
</dbReference>
<comment type="caution">
    <text evidence="3">The sequence shown here is derived from an EMBL/GenBank/DDBJ whole genome shotgun (WGS) entry which is preliminary data.</text>
</comment>
<dbReference type="PROSITE" id="PS50995">
    <property type="entry name" value="HTH_MARR_2"/>
    <property type="match status" value="1"/>
</dbReference>
<dbReference type="SMART" id="SM00347">
    <property type="entry name" value="HTH_MARR"/>
    <property type="match status" value="1"/>
</dbReference>
<evidence type="ECO:0000313" key="3">
    <source>
        <dbReference type="EMBL" id="MBD7937877.1"/>
    </source>
</evidence>
<evidence type="ECO:0000313" key="4">
    <source>
        <dbReference type="Proteomes" id="UP000657931"/>
    </source>
</evidence>
<proteinExistence type="predicted"/>
<name>A0ABR8QQQ5_9BACI</name>
<dbReference type="Pfam" id="PF01047">
    <property type="entry name" value="MarR"/>
    <property type="match status" value="1"/>
</dbReference>
<evidence type="ECO:0000259" key="2">
    <source>
        <dbReference type="PROSITE" id="PS50995"/>
    </source>
</evidence>
<feature type="domain" description="HTH marR-type" evidence="2">
    <location>
        <begin position="6"/>
        <end position="137"/>
    </location>
</feature>
<reference evidence="3 4" key="1">
    <citation type="submission" date="2020-08" db="EMBL/GenBank/DDBJ databases">
        <title>A Genomic Blueprint of the Chicken Gut Microbiome.</title>
        <authorList>
            <person name="Gilroy R."/>
            <person name="Ravi A."/>
            <person name="Getino M."/>
            <person name="Pursley I."/>
            <person name="Horton D.L."/>
            <person name="Alikhan N.-F."/>
            <person name="Baker D."/>
            <person name="Gharbi K."/>
            <person name="Hall N."/>
            <person name="Watson M."/>
            <person name="Adriaenssens E.M."/>
            <person name="Foster-Nyarko E."/>
            <person name="Jarju S."/>
            <person name="Secka A."/>
            <person name="Antonio M."/>
            <person name="Oren A."/>
            <person name="Chaudhuri R."/>
            <person name="La Ragione R.M."/>
            <person name="Hildebrand F."/>
            <person name="Pallen M.J."/>
        </authorList>
    </citation>
    <scope>NUCLEOTIDE SEQUENCE [LARGE SCALE GENOMIC DNA]</scope>
    <source>
        <strain evidence="3 4">Sa5YUA1</strain>
    </source>
</reference>
<dbReference type="SUPFAM" id="SSF46785">
    <property type="entry name" value="Winged helix' DNA-binding domain"/>
    <property type="match status" value="1"/>
</dbReference>
<dbReference type="EMBL" id="JACSQT010000005">
    <property type="protein sequence ID" value="MBD7937877.1"/>
    <property type="molecule type" value="Genomic_DNA"/>
</dbReference>
<dbReference type="PANTHER" id="PTHR33164:SF43">
    <property type="entry name" value="HTH-TYPE TRANSCRIPTIONAL REPRESSOR YETL"/>
    <property type="match status" value="1"/>
</dbReference>
<dbReference type="Proteomes" id="UP000657931">
    <property type="component" value="Unassembled WGS sequence"/>
</dbReference>
<dbReference type="InterPro" id="IPR000835">
    <property type="entry name" value="HTH_MarR-typ"/>
</dbReference>